<dbReference type="EMBL" id="LWQT01000060">
    <property type="protein sequence ID" value="OAN49608.1"/>
    <property type="molecule type" value="Genomic_DNA"/>
</dbReference>
<dbReference type="Pfam" id="PF13657">
    <property type="entry name" value="Couple_hipA"/>
    <property type="match status" value="1"/>
</dbReference>
<reference evidence="6 7" key="1">
    <citation type="submission" date="2016-04" db="EMBL/GenBank/DDBJ databases">
        <title>Draft genome sequence of freshwater magnetotactic bacteria Magnetospirillum marisnigri SP-1 and Magnetospirillum moscoviense BB-1.</title>
        <authorList>
            <person name="Koziaeva V."/>
            <person name="Dziuba M.V."/>
            <person name="Ivanov T.M."/>
            <person name="Kuznetsov B."/>
            <person name="Grouzdev D.S."/>
        </authorList>
    </citation>
    <scope>NUCLEOTIDE SEQUENCE [LARGE SCALE GENOMIC DNA]</scope>
    <source>
        <strain evidence="6 7">SP-1</strain>
    </source>
</reference>
<feature type="domain" description="HipA-like C-terminal" evidence="4">
    <location>
        <begin position="131"/>
        <end position="357"/>
    </location>
</feature>
<keyword evidence="7" id="KW-1185">Reference proteome</keyword>
<dbReference type="Proteomes" id="UP000078428">
    <property type="component" value="Unassembled WGS sequence"/>
</dbReference>
<dbReference type="InterPro" id="IPR012893">
    <property type="entry name" value="HipA-like_C"/>
</dbReference>
<evidence type="ECO:0000256" key="3">
    <source>
        <dbReference type="ARBA" id="ARBA00022777"/>
    </source>
</evidence>
<dbReference type="InterPro" id="IPR017508">
    <property type="entry name" value="HipA_N1"/>
</dbReference>
<accession>A0A178MNC5</accession>
<dbReference type="NCBIfam" id="TIGR03071">
    <property type="entry name" value="couple_hipA"/>
    <property type="match status" value="1"/>
</dbReference>
<evidence type="ECO:0000313" key="7">
    <source>
        <dbReference type="Proteomes" id="UP000078428"/>
    </source>
</evidence>
<dbReference type="InterPro" id="IPR052028">
    <property type="entry name" value="HipA_Ser/Thr_kinase"/>
</dbReference>
<organism evidence="6 7">
    <name type="scientific">Paramagnetospirillum marisnigri</name>
    <dbReference type="NCBI Taxonomy" id="1285242"/>
    <lineage>
        <taxon>Bacteria</taxon>
        <taxon>Pseudomonadati</taxon>
        <taxon>Pseudomonadota</taxon>
        <taxon>Alphaproteobacteria</taxon>
        <taxon>Rhodospirillales</taxon>
        <taxon>Magnetospirillaceae</taxon>
        <taxon>Paramagnetospirillum</taxon>
    </lineage>
</organism>
<dbReference type="PANTHER" id="PTHR37419:SF1">
    <property type="entry name" value="SERINE_THREONINE-PROTEIN KINASE TOXIN HIPA"/>
    <property type="match status" value="1"/>
</dbReference>
<dbReference type="GO" id="GO:0004674">
    <property type="term" value="F:protein serine/threonine kinase activity"/>
    <property type="evidence" value="ECO:0007669"/>
    <property type="project" value="TreeGrafter"/>
</dbReference>
<sequence>MATLRYGIVTFKDQRVGILSELAGGGTRFTYDDGVDQSIGCALPVSRKVHEYPHGIHPFFAHLAPEGWLRERQSAFADIDRDDDFGILLAFGVDCIGAVGIIDPGHSHDKVRLKSASAPLDAAAITAERTISGVQAKILCAANGAGGFRPAGATEASPFIAKFPESRLPDMVANEATTMELLRILLGGDEVAESRLATIDGIDGIALVVSRFDRAGGAKLRCEDFAQALAQPPGLDHHGKYNAGYEAIGRALEHSAARLLDARRLFKRLAAYVLLGNVDCHLKNWSLVETEDGLRLSPAYDVLNGYLYADAGYTTRFGLTIGTERLHWERYDRALLLGIAEEIGLTRRAAEGALAELGRGKSALDKRLAQGLRLDEGRSWAYRAAVAAAWERLHG</sequence>
<comment type="caution">
    <text evidence="6">The sequence shown here is derived from an EMBL/GenBank/DDBJ whole genome shotgun (WGS) entry which is preliminary data.</text>
</comment>
<dbReference type="PANTHER" id="PTHR37419">
    <property type="entry name" value="SERINE/THREONINE-PROTEIN KINASE TOXIN HIPA"/>
    <property type="match status" value="1"/>
</dbReference>
<dbReference type="GO" id="GO:0005829">
    <property type="term" value="C:cytosol"/>
    <property type="evidence" value="ECO:0007669"/>
    <property type="project" value="TreeGrafter"/>
</dbReference>
<comment type="similarity">
    <text evidence="1">Belongs to the HipA Ser/Thr kinase family.</text>
</comment>
<dbReference type="OrthoDB" id="9805913at2"/>
<keyword evidence="2" id="KW-0808">Transferase</keyword>
<gene>
    <name evidence="6" type="ORF">A6A04_19155</name>
</gene>
<protein>
    <recommendedName>
        <fullName evidence="8">Phosphatidylinositol kinase</fullName>
    </recommendedName>
</protein>
<evidence type="ECO:0000256" key="2">
    <source>
        <dbReference type="ARBA" id="ARBA00022679"/>
    </source>
</evidence>
<feature type="domain" description="HipA N-terminal subdomain 1" evidence="5">
    <location>
        <begin position="9"/>
        <end position="100"/>
    </location>
</feature>
<evidence type="ECO:0008006" key="8">
    <source>
        <dbReference type="Google" id="ProtNLM"/>
    </source>
</evidence>
<keyword evidence="3" id="KW-0418">Kinase</keyword>
<name>A0A178MNC5_9PROT</name>
<dbReference type="AlphaFoldDB" id="A0A178MNC5"/>
<dbReference type="RefSeq" id="WP_068493208.1">
    <property type="nucleotide sequence ID" value="NZ_LWQT01000060.1"/>
</dbReference>
<proteinExistence type="inferred from homology"/>
<dbReference type="Pfam" id="PF07804">
    <property type="entry name" value="HipA_C"/>
    <property type="match status" value="1"/>
</dbReference>
<dbReference type="STRING" id="1285242.A6A04_19155"/>
<evidence type="ECO:0000313" key="6">
    <source>
        <dbReference type="EMBL" id="OAN49608.1"/>
    </source>
</evidence>
<evidence type="ECO:0000256" key="1">
    <source>
        <dbReference type="ARBA" id="ARBA00010164"/>
    </source>
</evidence>
<evidence type="ECO:0000259" key="5">
    <source>
        <dbReference type="Pfam" id="PF13657"/>
    </source>
</evidence>
<evidence type="ECO:0000259" key="4">
    <source>
        <dbReference type="Pfam" id="PF07804"/>
    </source>
</evidence>